<comment type="caution">
    <text evidence="1">The sequence shown here is derived from an EMBL/GenBank/DDBJ whole genome shotgun (WGS) entry which is preliminary data.</text>
</comment>
<dbReference type="InterPro" id="IPR036388">
    <property type="entry name" value="WH-like_DNA-bd_sf"/>
</dbReference>
<dbReference type="Proteomes" id="UP000230842">
    <property type="component" value="Unassembled WGS sequence"/>
</dbReference>
<accession>A0A2M9BFN3</accession>
<evidence type="ECO:0000313" key="1">
    <source>
        <dbReference type="EMBL" id="PJJ56766.1"/>
    </source>
</evidence>
<keyword evidence="2" id="KW-1185">Reference proteome</keyword>
<dbReference type="AlphaFoldDB" id="A0A2M9BFN3"/>
<reference evidence="1 2" key="1">
    <citation type="submission" date="2017-11" db="EMBL/GenBank/DDBJ databases">
        <title>Genomic Encyclopedia of Archaeal and Bacterial Type Strains, Phase II (KMG-II): From Individual Species to Whole Genera.</title>
        <authorList>
            <person name="Goeker M."/>
        </authorList>
    </citation>
    <scope>NUCLEOTIDE SEQUENCE [LARGE SCALE GENOMIC DNA]</scope>
    <source>
        <strain evidence="1 2">DSM 27763</strain>
    </source>
</reference>
<protein>
    <submittedName>
        <fullName evidence="1">Uncharacterized protein</fullName>
    </submittedName>
</protein>
<proteinExistence type="predicted"/>
<dbReference type="InterPro" id="IPR036390">
    <property type="entry name" value="WH_DNA-bd_sf"/>
</dbReference>
<dbReference type="SUPFAM" id="SSF46785">
    <property type="entry name" value="Winged helix' DNA-binding domain"/>
    <property type="match status" value="1"/>
</dbReference>
<dbReference type="Gene3D" id="1.10.10.10">
    <property type="entry name" value="Winged helix-like DNA-binding domain superfamily/Winged helix DNA-binding domain"/>
    <property type="match status" value="1"/>
</dbReference>
<evidence type="ECO:0000313" key="2">
    <source>
        <dbReference type="Proteomes" id="UP000230842"/>
    </source>
</evidence>
<organism evidence="1 2">
    <name type="scientific">Mumia flava</name>
    <dbReference type="NCBI Taxonomy" id="1348852"/>
    <lineage>
        <taxon>Bacteria</taxon>
        <taxon>Bacillati</taxon>
        <taxon>Actinomycetota</taxon>
        <taxon>Actinomycetes</taxon>
        <taxon>Propionibacteriales</taxon>
        <taxon>Nocardioidaceae</taxon>
        <taxon>Mumia</taxon>
    </lineage>
</organism>
<gene>
    <name evidence="1" type="ORF">CLV56_0979</name>
</gene>
<sequence>MSRPQGSGGRASAAVEVAAASSLGGRRFEPVQERLVEPDLRAAADRLRLPAGSLNFLVPECPLPVGLPDLLVASLDQAALHRRLAVGAPPILSEPAMRLVASLSTTRPVTVDSLAGLLGLTKRQASRVLLGLAKVGAVHRQGDRWFRADGFEPVGRTYALEAKVDDWRSGLDQCLRYGAYADSTTLVLPRMSEKVRTSAVTRFSALGVGLYVDGKWLVRPRLSRLKVPKRLLASEYVLAALGDTVSLSSAKRL</sequence>
<dbReference type="EMBL" id="PGEZ01000001">
    <property type="protein sequence ID" value="PJJ56766.1"/>
    <property type="molecule type" value="Genomic_DNA"/>
</dbReference>
<name>A0A2M9BFN3_9ACTN</name>